<evidence type="ECO:0000256" key="6">
    <source>
        <dbReference type="ARBA" id="ARBA00022989"/>
    </source>
</evidence>
<feature type="transmembrane region" description="Helical" evidence="8">
    <location>
        <begin position="30"/>
        <end position="51"/>
    </location>
</feature>
<dbReference type="PANTHER" id="PTHR32196:SF21">
    <property type="entry name" value="ABC TRANSPORTER PERMEASE PROTEIN YPHD-RELATED"/>
    <property type="match status" value="1"/>
</dbReference>
<feature type="transmembrane region" description="Helical" evidence="8">
    <location>
        <begin position="63"/>
        <end position="89"/>
    </location>
</feature>
<reference evidence="9 10" key="1">
    <citation type="submission" date="2022-06" db="EMBL/GenBank/DDBJ databases">
        <title>Mesorhizobium sp. strain RP14 Genome sequencing and assembly.</title>
        <authorList>
            <person name="Kim I."/>
        </authorList>
    </citation>
    <scope>NUCLEOTIDE SEQUENCE [LARGE SCALE GENOMIC DNA]</scope>
    <source>
        <strain evidence="10">RP14(2022)</strain>
    </source>
</reference>
<keyword evidence="3" id="KW-1003">Cell membrane</keyword>
<accession>A0ABT1C450</accession>
<name>A0ABT1C450_9HYPH</name>
<evidence type="ECO:0000256" key="8">
    <source>
        <dbReference type="SAM" id="Phobius"/>
    </source>
</evidence>
<feature type="transmembrane region" description="Helical" evidence="8">
    <location>
        <begin position="184"/>
        <end position="205"/>
    </location>
</feature>
<dbReference type="Proteomes" id="UP001205906">
    <property type="component" value="Unassembled WGS sequence"/>
</dbReference>
<evidence type="ECO:0000256" key="7">
    <source>
        <dbReference type="ARBA" id="ARBA00023136"/>
    </source>
</evidence>
<feature type="transmembrane region" description="Helical" evidence="8">
    <location>
        <begin position="236"/>
        <end position="258"/>
    </location>
</feature>
<dbReference type="Pfam" id="PF02653">
    <property type="entry name" value="BPD_transp_2"/>
    <property type="match status" value="1"/>
</dbReference>
<evidence type="ECO:0000256" key="2">
    <source>
        <dbReference type="ARBA" id="ARBA00022448"/>
    </source>
</evidence>
<dbReference type="RefSeq" id="WP_252817589.1">
    <property type="nucleotide sequence ID" value="NZ_JAMXQS010000003.1"/>
</dbReference>
<keyword evidence="5 8" id="KW-0812">Transmembrane</keyword>
<evidence type="ECO:0000256" key="1">
    <source>
        <dbReference type="ARBA" id="ARBA00004651"/>
    </source>
</evidence>
<keyword evidence="4" id="KW-0997">Cell inner membrane</keyword>
<keyword evidence="6 8" id="KW-1133">Transmembrane helix</keyword>
<feature type="transmembrane region" description="Helical" evidence="8">
    <location>
        <begin position="315"/>
        <end position="334"/>
    </location>
</feature>
<dbReference type="EMBL" id="JAMXQS010000003">
    <property type="protein sequence ID" value="MCO6049616.1"/>
    <property type="molecule type" value="Genomic_DNA"/>
</dbReference>
<feature type="transmembrane region" description="Helical" evidence="8">
    <location>
        <begin position="110"/>
        <end position="132"/>
    </location>
</feature>
<keyword evidence="7 8" id="KW-0472">Membrane</keyword>
<feature type="transmembrane region" description="Helical" evidence="8">
    <location>
        <begin position="270"/>
        <end position="303"/>
    </location>
</feature>
<dbReference type="CDD" id="cd06579">
    <property type="entry name" value="TM_PBP1_transp_AraH_like"/>
    <property type="match status" value="1"/>
</dbReference>
<sequence>MPDALSVAGAVPHASDGRAGLTRLRRRPEFWLLLVILIVGALFSALAPGFLSLPNVIDLLETYSVQAVMAMGLFVVLVAGGIDISFAATASVSQYCAALLASQMGLPAPLVILAGLLIGTALGCLNAALIFYLRITSIIATIAMMSVSFSLLMYFSGGRSIYTLPDWWTTRITFFQTETASGDLARITLPIVLMIVVALVTWAMMTRLSVGRQLYAMGGNAEAARRIGVPIARLHFVAYGYLGFTAALAGMLQAHRVGESVPNAFANTELAVLSAAVLGGASLTGGIGTVPGVLLGIVLLAMLQNGLNLLGVSSYFFQIVIGLTILVSTSVTVISSRRGRRLRGIGEASTHG</sequence>
<comment type="caution">
    <text evidence="9">The sequence shown here is derived from an EMBL/GenBank/DDBJ whole genome shotgun (WGS) entry which is preliminary data.</text>
</comment>
<evidence type="ECO:0000313" key="9">
    <source>
        <dbReference type="EMBL" id="MCO6049616.1"/>
    </source>
</evidence>
<dbReference type="InterPro" id="IPR001851">
    <property type="entry name" value="ABC_transp_permease"/>
</dbReference>
<keyword evidence="2" id="KW-0813">Transport</keyword>
<feature type="transmembrane region" description="Helical" evidence="8">
    <location>
        <begin position="138"/>
        <end position="155"/>
    </location>
</feature>
<organism evidence="9 10">
    <name type="scientific">Mesorhizobium liriopis</name>
    <dbReference type="NCBI Taxonomy" id="2953882"/>
    <lineage>
        <taxon>Bacteria</taxon>
        <taxon>Pseudomonadati</taxon>
        <taxon>Pseudomonadota</taxon>
        <taxon>Alphaproteobacteria</taxon>
        <taxon>Hyphomicrobiales</taxon>
        <taxon>Phyllobacteriaceae</taxon>
        <taxon>Mesorhizobium</taxon>
    </lineage>
</organism>
<gene>
    <name evidence="9" type="ORF">NGM99_07400</name>
</gene>
<evidence type="ECO:0000256" key="5">
    <source>
        <dbReference type="ARBA" id="ARBA00022692"/>
    </source>
</evidence>
<dbReference type="PANTHER" id="PTHR32196">
    <property type="entry name" value="ABC TRANSPORTER PERMEASE PROTEIN YPHD-RELATED-RELATED"/>
    <property type="match status" value="1"/>
</dbReference>
<comment type="subcellular location">
    <subcellularLocation>
        <location evidence="1">Cell membrane</location>
        <topology evidence="1">Multi-pass membrane protein</topology>
    </subcellularLocation>
</comment>
<evidence type="ECO:0000256" key="4">
    <source>
        <dbReference type="ARBA" id="ARBA00022519"/>
    </source>
</evidence>
<evidence type="ECO:0000256" key="3">
    <source>
        <dbReference type="ARBA" id="ARBA00022475"/>
    </source>
</evidence>
<keyword evidence="10" id="KW-1185">Reference proteome</keyword>
<protein>
    <submittedName>
        <fullName evidence="9">ABC transporter permease</fullName>
    </submittedName>
</protein>
<evidence type="ECO:0000313" key="10">
    <source>
        <dbReference type="Proteomes" id="UP001205906"/>
    </source>
</evidence>
<proteinExistence type="predicted"/>